<evidence type="ECO:0000313" key="2">
    <source>
        <dbReference type="Proteomes" id="UP000241743"/>
    </source>
</evidence>
<dbReference type="KEGG" id="vg:54988080"/>
<accession>A0A2K9V5C4</accession>
<sequence length="74" mass="8560">MSELVPNEKVVNDLKTEREEVYRNQDILDRLEGVVSSLDARVLSWEEYDKAMALLTCLDSQLKSSVMMNEPRNN</sequence>
<dbReference type="Proteomes" id="UP000241743">
    <property type="component" value="Segment"/>
</dbReference>
<dbReference type="RefSeq" id="YP_009797759.1">
    <property type="nucleotide sequence ID" value="NC_047918.1"/>
</dbReference>
<organism evidence="1 2">
    <name type="scientific">Lactobacillus phage Satyr</name>
    <dbReference type="NCBI Taxonomy" id="2070201"/>
    <lineage>
        <taxon>Viruses</taxon>
        <taxon>Duplodnaviria</taxon>
        <taxon>Heunggongvirae</taxon>
        <taxon>Uroviricota</taxon>
        <taxon>Caudoviricetes</taxon>
        <taxon>Tybeckvirinae</taxon>
        <taxon>Maenadvirus</taxon>
        <taxon>Maenadvirus satyr</taxon>
    </lineage>
</organism>
<evidence type="ECO:0000313" key="1">
    <source>
        <dbReference type="EMBL" id="AUV57348.1"/>
    </source>
</evidence>
<dbReference type="EMBL" id="MG744354">
    <property type="protein sequence ID" value="AUV57348.1"/>
    <property type="molecule type" value="Genomic_DNA"/>
</dbReference>
<keyword evidence="2" id="KW-1185">Reference proteome</keyword>
<name>A0A2K9V5C4_9CAUD</name>
<reference evidence="1 2" key="1">
    <citation type="submission" date="2017-12" db="EMBL/GenBank/DDBJ databases">
        <title>Lactobacillus phages that infect wine-derived L. plantarum strains.</title>
        <authorList>
            <person name="Kyrkou I."/>
            <person name="Hestbjerg Hansen L."/>
        </authorList>
    </citation>
    <scope>NUCLEOTIDE SEQUENCE [LARGE SCALE GENOMIC DNA]</scope>
</reference>
<proteinExistence type="predicted"/>
<dbReference type="GeneID" id="54988080"/>
<protein>
    <submittedName>
        <fullName evidence="1">Uncharacterized protein</fullName>
    </submittedName>
</protein>